<organism evidence="2 3">
    <name type="scientific">Pseudophaeobacter arcticus</name>
    <dbReference type="NCBI Taxonomy" id="385492"/>
    <lineage>
        <taxon>Bacteria</taxon>
        <taxon>Pseudomonadati</taxon>
        <taxon>Pseudomonadota</taxon>
        <taxon>Alphaproteobacteria</taxon>
        <taxon>Rhodobacterales</taxon>
        <taxon>Paracoccaceae</taxon>
        <taxon>Pseudophaeobacter</taxon>
    </lineage>
</organism>
<dbReference type="InterPro" id="IPR013096">
    <property type="entry name" value="Cupin_2"/>
</dbReference>
<protein>
    <recommendedName>
        <fullName evidence="1">Cupin type-2 domain-containing protein</fullName>
    </recommendedName>
</protein>
<dbReference type="Pfam" id="PF07883">
    <property type="entry name" value="Cupin_2"/>
    <property type="match status" value="1"/>
</dbReference>
<accession>A0ABQ0ANX1</accession>
<evidence type="ECO:0000259" key="1">
    <source>
        <dbReference type="Pfam" id="PF07883"/>
    </source>
</evidence>
<evidence type="ECO:0000313" key="2">
    <source>
        <dbReference type="EMBL" id="GAA6197534.1"/>
    </source>
</evidence>
<dbReference type="Gene3D" id="2.60.120.10">
    <property type="entry name" value="Jelly Rolls"/>
    <property type="match status" value="2"/>
</dbReference>
<keyword evidence="3" id="KW-1185">Reference proteome</keyword>
<evidence type="ECO:0000313" key="3">
    <source>
        <dbReference type="Proteomes" id="UP001441944"/>
    </source>
</evidence>
<reference evidence="2 3" key="1">
    <citation type="submission" date="2024-04" db="EMBL/GenBank/DDBJ databases">
        <title>Draft genome sequence of Pseudophaeobacter arcticus NBRC 116598.</title>
        <authorList>
            <person name="Miyakawa T."/>
            <person name="Kusuya Y."/>
            <person name="Miura T."/>
        </authorList>
    </citation>
    <scope>NUCLEOTIDE SEQUENCE [LARGE SCALE GENOMIC DNA]</scope>
    <source>
        <strain evidence="2 3">SU-CL00105</strain>
    </source>
</reference>
<dbReference type="EMBL" id="BAABWU010000012">
    <property type="protein sequence ID" value="GAA6197534.1"/>
    <property type="molecule type" value="Genomic_DNA"/>
</dbReference>
<dbReference type="Proteomes" id="UP001441944">
    <property type="component" value="Unassembled WGS sequence"/>
</dbReference>
<gene>
    <name evidence="2" type="ORF">NBRC116598_29780</name>
</gene>
<name>A0ABQ0ANX1_9RHOB</name>
<dbReference type="SUPFAM" id="SSF51182">
    <property type="entry name" value="RmlC-like cupins"/>
    <property type="match status" value="1"/>
</dbReference>
<feature type="domain" description="Cupin type-2" evidence="1">
    <location>
        <begin position="287"/>
        <end position="343"/>
    </location>
</feature>
<comment type="caution">
    <text evidence="2">The sequence shown here is derived from an EMBL/GenBank/DDBJ whole genome shotgun (WGS) entry which is preliminary data.</text>
</comment>
<sequence length="366" mass="40438">MSEIAAEMRLPTQELREDIPFFTKVLGMKMDMIYPADDPSVAVFSGHGLRLRIDKDAPEAPGTLRILCDDPDGFADGQRLLTAPNGTRVEIEERHPPLVMPKTVHSFVVRRLKDQAPWIIGRAGMHYRDLVPDRLGGSIIASHIRIPDGGPVPDMVHFHRVGFQLIFCIHGWVDVVYEDQGEKMRLTAGDCFIQPPEIRHRVLEASDNVQVIEIGVPAEHVTEIDHEMTLPTPHLRPDREWQGQRFVYNQAEGAAWQPFRLPGFEARDTTIATNTKGVAGVQVVRPAAGGADPVWASHDSDIHFTFVMNGAVTLEGEGRDPYPLEEGDAFVIPPGMKTRLSGASGDLELLEVSLPGVFNTTVSQSA</sequence>
<proteinExistence type="predicted"/>
<dbReference type="InterPro" id="IPR011051">
    <property type="entry name" value="RmlC_Cupin_sf"/>
</dbReference>
<dbReference type="RefSeq" id="WP_295447278.1">
    <property type="nucleotide sequence ID" value="NZ_BAABWU010000012.1"/>
</dbReference>
<dbReference type="InterPro" id="IPR014710">
    <property type="entry name" value="RmlC-like_jellyroll"/>
</dbReference>